<sequence>MLDPILIDTATFTREQQQRSGQLQLQALDRRVWSHELLAQREGIIRYQVSGGIDRWQRPFLDISVEGQLELVCQRCLQAVSWALNDQSRVVLFTSEQLLDEAMAADETLEGAVWSAEYNLAALLEDQILMAIPVAPRHEDCDHTLATQTNQDSGNPFARLAGLKSGH</sequence>
<reference evidence="6 7" key="1">
    <citation type="journal article" date="2014" name="PLoS Genet.">
        <title>Hidden diversity in honey bee gut symbionts detected by single-cell genomics.</title>
        <authorList>
            <person name="Engel P."/>
            <person name="Stepanauskas R."/>
            <person name="Moran N."/>
        </authorList>
    </citation>
    <scope>NUCLEOTIDE SEQUENCE [LARGE SCALE GENOMIC DNA]</scope>
    <source>
        <strain evidence="6 7">SCGC AB-598-J21</strain>
    </source>
</reference>
<name>A0A074VEM4_9NEIS</name>
<evidence type="ECO:0000256" key="1">
    <source>
        <dbReference type="ARBA" id="ARBA00002868"/>
    </source>
</evidence>
<dbReference type="Pfam" id="PF02620">
    <property type="entry name" value="YceD"/>
    <property type="match status" value="1"/>
</dbReference>
<comment type="similarity">
    <text evidence="2">Belongs to the DUF177 domain family.</text>
</comment>
<comment type="caution">
    <text evidence="6">The sequence shown here is derived from an EMBL/GenBank/DDBJ whole genome shotgun (WGS) entry which is preliminary data.</text>
</comment>
<dbReference type="InterPro" id="IPR003772">
    <property type="entry name" value="YceD"/>
</dbReference>
<evidence type="ECO:0000256" key="3">
    <source>
        <dbReference type="ARBA" id="ARBA00015716"/>
    </source>
</evidence>
<organism evidence="6 7">
    <name type="scientific">Snodgrassella alvi SCGC AB-598-J21</name>
    <dbReference type="NCBI Taxonomy" id="1385367"/>
    <lineage>
        <taxon>Bacteria</taxon>
        <taxon>Pseudomonadati</taxon>
        <taxon>Pseudomonadota</taxon>
        <taxon>Betaproteobacteria</taxon>
        <taxon>Neisseriales</taxon>
        <taxon>Neisseriaceae</taxon>
        <taxon>Snodgrassella</taxon>
    </lineage>
</organism>
<dbReference type="PANTHER" id="PTHR38099">
    <property type="entry name" value="LARGE RIBOSOMAL RNA SUBUNIT ACCUMULATION PROTEIN YCED"/>
    <property type="match status" value="1"/>
</dbReference>
<evidence type="ECO:0000313" key="7">
    <source>
        <dbReference type="Proteomes" id="UP000027644"/>
    </source>
</evidence>
<proteinExistence type="inferred from homology"/>
<evidence type="ECO:0000313" key="6">
    <source>
        <dbReference type="EMBL" id="KEQ00895.1"/>
    </source>
</evidence>
<accession>A0A074VEM4</accession>
<evidence type="ECO:0000256" key="4">
    <source>
        <dbReference type="ARBA" id="ARBA00022517"/>
    </source>
</evidence>
<dbReference type="AlphaFoldDB" id="A0A074VEM4"/>
<dbReference type="Proteomes" id="UP000027644">
    <property type="component" value="Unassembled WGS sequence"/>
</dbReference>
<dbReference type="InterPro" id="IPR039255">
    <property type="entry name" value="YceD_bac"/>
</dbReference>
<keyword evidence="4" id="KW-0690">Ribosome biogenesis</keyword>
<evidence type="ECO:0000256" key="5">
    <source>
        <dbReference type="ARBA" id="ARBA00031841"/>
    </source>
</evidence>
<comment type="function">
    <text evidence="1">Plays a role in synthesis, processing and/or stability of 23S rRNA.</text>
</comment>
<gene>
    <name evidence="6" type="ORF">SASC598J21_013320</name>
</gene>
<protein>
    <recommendedName>
        <fullName evidence="3">Large ribosomal RNA subunit accumulation protein YceD</fullName>
    </recommendedName>
    <alternativeName>
        <fullName evidence="5">23S rRNA accumulation protein YceD</fullName>
    </alternativeName>
</protein>
<dbReference type="PANTHER" id="PTHR38099:SF1">
    <property type="entry name" value="LARGE RIBOSOMAL RNA SUBUNIT ACCUMULATION PROTEIN YCED"/>
    <property type="match status" value="1"/>
</dbReference>
<dbReference type="GO" id="GO:0042254">
    <property type="term" value="P:ribosome biogenesis"/>
    <property type="evidence" value="ECO:0007669"/>
    <property type="project" value="UniProtKB-KW"/>
</dbReference>
<evidence type="ECO:0000256" key="2">
    <source>
        <dbReference type="ARBA" id="ARBA00010740"/>
    </source>
</evidence>
<dbReference type="EMBL" id="AVQL01000442">
    <property type="protein sequence ID" value="KEQ00895.1"/>
    <property type="molecule type" value="Genomic_DNA"/>
</dbReference>